<dbReference type="Proteomes" id="UP000079169">
    <property type="component" value="Unplaced"/>
</dbReference>
<dbReference type="KEGG" id="dci:113469575"/>
<keyword evidence="2" id="KW-1185">Reference proteome</keyword>
<dbReference type="GeneID" id="113469575"/>
<evidence type="ECO:0000256" key="1">
    <source>
        <dbReference type="SAM" id="Coils"/>
    </source>
</evidence>
<evidence type="ECO:0000313" key="2">
    <source>
        <dbReference type="Proteomes" id="UP000079169"/>
    </source>
</evidence>
<proteinExistence type="predicted"/>
<sequence>MYSKLYDINGELKRNINTINELYRNISLNIDSLKDVMKNISNEKMDLRLKPLNISESLNTNVFNTNDKPSNNMNIRRSTLDTLEETQTDKMNIWRNDKVEFNANKTKNAGIEVSTEKSLEVDKVHNHLISSNEIPDTIVGDVGRPNYKDMKIFPSNRYNFTQNQVKVISHRVNRLLNHLSGNTNSTLEFSSRQFSQDSILDSINSLILYFLGFVPEEDSMAYFMSMVGKETTQNLLRIGNGFNAMRTSQLFTCMSHYGSTKFWNWIDSCC</sequence>
<reference evidence="3" key="1">
    <citation type="submission" date="2025-08" db="UniProtKB">
        <authorList>
            <consortium name="RefSeq"/>
        </authorList>
    </citation>
    <scope>IDENTIFICATION</scope>
</reference>
<dbReference type="PaxDb" id="121845-A0A3Q0J3Y0"/>
<accession>A0A3Q0J3Y0</accession>
<dbReference type="AlphaFoldDB" id="A0A3Q0J3Y0"/>
<keyword evidence="1" id="KW-0175">Coiled coil</keyword>
<feature type="coiled-coil region" evidence="1">
    <location>
        <begin position="23"/>
        <end position="50"/>
    </location>
</feature>
<protein>
    <submittedName>
        <fullName evidence="3">Uncharacterized protein LOC113469575</fullName>
    </submittedName>
</protein>
<dbReference type="RefSeq" id="XP_026683202.1">
    <property type="nucleotide sequence ID" value="XM_026827401.1"/>
</dbReference>
<name>A0A3Q0J3Y0_DIACI</name>
<gene>
    <name evidence="3" type="primary">LOC113469575</name>
</gene>
<evidence type="ECO:0000313" key="3">
    <source>
        <dbReference type="RefSeq" id="XP_026683202.1"/>
    </source>
</evidence>
<organism evidence="2 3">
    <name type="scientific">Diaphorina citri</name>
    <name type="common">Asian citrus psyllid</name>
    <dbReference type="NCBI Taxonomy" id="121845"/>
    <lineage>
        <taxon>Eukaryota</taxon>
        <taxon>Metazoa</taxon>
        <taxon>Ecdysozoa</taxon>
        <taxon>Arthropoda</taxon>
        <taxon>Hexapoda</taxon>
        <taxon>Insecta</taxon>
        <taxon>Pterygota</taxon>
        <taxon>Neoptera</taxon>
        <taxon>Paraneoptera</taxon>
        <taxon>Hemiptera</taxon>
        <taxon>Sternorrhyncha</taxon>
        <taxon>Psylloidea</taxon>
        <taxon>Psyllidae</taxon>
        <taxon>Diaphorininae</taxon>
        <taxon>Diaphorina</taxon>
    </lineage>
</organism>